<feature type="transmembrane region" description="Helical" evidence="7">
    <location>
        <begin position="47"/>
        <end position="65"/>
    </location>
</feature>
<feature type="transmembrane region" description="Helical" evidence="7">
    <location>
        <begin position="368"/>
        <end position="390"/>
    </location>
</feature>
<feature type="transmembrane region" description="Helical" evidence="7">
    <location>
        <begin position="174"/>
        <end position="192"/>
    </location>
</feature>
<comment type="subcellular location">
    <subcellularLocation>
        <location evidence="1">Cell membrane</location>
        <topology evidence="1">Multi-pass membrane protein</topology>
    </subcellularLocation>
</comment>
<dbReference type="InterPro" id="IPR036259">
    <property type="entry name" value="MFS_trans_sf"/>
</dbReference>
<dbReference type="Proteomes" id="UP001597519">
    <property type="component" value="Unassembled WGS sequence"/>
</dbReference>
<dbReference type="Pfam" id="PF07690">
    <property type="entry name" value="MFS_1"/>
    <property type="match status" value="1"/>
</dbReference>
<feature type="transmembrane region" description="Helical" evidence="7">
    <location>
        <begin position="331"/>
        <end position="356"/>
    </location>
</feature>
<feature type="transmembrane region" description="Helical" evidence="7">
    <location>
        <begin position="396"/>
        <end position="416"/>
    </location>
</feature>
<evidence type="ECO:0000256" key="4">
    <source>
        <dbReference type="ARBA" id="ARBA00022692"/>
    </source>
</evidence>
<sequence>MILDKTIPFQERINFIIYVFSRVLLSIGDHVYLFAVSYFILFETGSAFYFSINMAIAISVSLLLLPFSGMLSDLGNKRNIVIRGELLYTCVILGLFVYSYFYGISLTAIYITTFLTSLIEPFVSNAFQTAMTELFHKSRIQKVSGYVSAIMSTAVIGGPILGGVLYGLLSFNQIILLFFVLFMLSAILDFFLKFGLYHNPDDYSDVHNSLETAGTFSKFKSDISQGMKFIIRTPVIKRMFILSAFINLFGASMSIFPEKMMISELGFSSQMVGYANAVLGIGMLTGGLILGRLKRIESPLTFQKYSLIGLSLVTILYPLPIYISSDLVTHFIYISIMGFSLAVGMQFANIPSSIFIQLVVPQKIKGRVFSSLSLISMSLMPLGSIIYGILYDMGGYWVINLTAGIILISIVLINYTKPVLTESRDMYQKVLKEADEELEENSYGSAETSS</sequence>
<evidence type="ECO:0000256" key="2">
    <source>
        <dbReference type="ARBA" id="ARBA00022448"/>
    </source>
</evidence>
<feature type="transmembrane region" description="Helical" evidence="7">
    <location>
        <begin position="86"/>
        <end position="103"/>
    </location>
</feature>
<dbReference type="PANTHER" id="PTHR43266:SF9">
    <property type="entry name" value="PERMEASE, MAJOR FACILITATOR SUPERFAMILY-RELATED"/>
    <property type="match status" value="1"/>
</dbReference>
<feature type="transmembrane region" description="Helical" evidence="7">
    <location>
        <begin position="15"/>
        <end position="41"/>
    </location>
</feature>
<evidence type="ECO:0000256" key="5">
    <source>
        <dbReference type="ARBA" id="ARBA00022989"/>
    </source>
</evidence>
<gene>
    <name evidence="8" type="ORF">ACFSX4_00140</name>
</gene>
<dbReference type="Gene3D" id="1.20.1250.20">
    <property type="entry name" value="MFS general substrate transporter like domains"/>
    <property type="match status" value="1"/>
</dbReference>
<organism evidence="8 9">
    <name type="scientific">Corticicoccus populi</name>
    <dbReference type="NCBI Taxonomy" id="1812821"/>
    <lineage>
        <taxon>Bacteria</taxon>
        <taxon>Bacillati</taxon>
        <taxon>Bacillota</taxon>
        <taxon>Bacilli</taxon>
        <taxon>Bacillales</taxon>
        <taxon>Staphylococcaceae</taxon>
        <taxon>Corticicoccus</taxon>
    </lineage>
</organism>
<evidence type="ECO:0000256" key="6">
    <source>
        <dbReference type="ARBA" id="ARBA00023136"/>
    </source>
</evidence>
<evidence type="ECO:0000313" key="8">
    <source>
        <dbReference type="EMBL" id="MFD2828863.1"/>
    </source>
</evidence>
<keyword evidence="2" id="KW-0813">Transport</keyword>
<reference evidence="9" key="1">
    <citation type="journal article" date="2019" name="Int. J. Syst. Evol. Microbiol.">
        <title>The Global Catalogue of Microorganisms (GCM) 10K type strain sequencing project: providing services to taxonomists for standard genome sequencing and annotation.</title>
        <authorList>
            <consortium name="The Broad Institute Genomics Platform"/>
            <consortium name="The Broad Institute Genome Sequencing Center for Infectious Disease"/>
            <person name="Wu L."/>
            <person name="Ma J."/>
        </authorList>
    </citation>
    <scope>NUCLEOTIDE SEQUENCE [LARGE SCALE GENOMIC DNA]</scope>
    <source>
        <strain evidence="9">KCTC 33575</strain>
    </source>
</reference>
<dbReference type="EMBL" id="JBHUOQ010000001">
    <property type="protein sequence ID" value="MFD2828863.1"/>
    <property type="molecule type" value="Genomic_DNA"/>
</dbReference>
<dbReference type="SUPFAM" id="SSF103473">
    <property type="entry name" value="MFS general substrate transporter"/>
    <property type="match status" value="1"/>
</dbReference>
<evidence type="ECO:0000256" key="7">
    <source>
        <dbReference type="SAM" id="Phobius"/>
    </source>
</evidence>
<keyword evidence="4 7" id="KW-0812">Transmembrane</keyword>
<feature type="transmembrane region" description="Helical" evidence="7">
    <location>
        <begin position="143"/>
        <end position="168"/>
    </location>
</feature>
<dbReference type="PANTHER" id="PTHR43266">
    <property type="entry name" value="MACROLIDE-EFFLUX PROTEIN"/>
    <property type="match status" value="1"/>
</dbReference>
<dbReference type="InterPro" id="IPR011701">
    <property type="entry name" value="MFS"/>
</dbReference>
<evidence type="ECO:0000256" key="3">
    <source>
        <dbReference type="ARBA" id="ARBA00022475"/>
    </source>
</evidence>
<proteinExistence type="predicted"/>
<feature type="transmembrane region" description="Helical" evidence="7">
    <location>
        <begin position="271"/>
        <end position="293"/>
    </location>
</feature>
<feature type="transmembrane region" description="Helical" evidence="7">
    <location>
        <begin position="235"/>
        <end position="256"/>
    </location>
</feature>
<keyword evidence="3" id="KW-1003">Cell membrane</keyword>
<name>A0ABW5WS89_9STAP</name>
<dbReference type="CDD" id="cd06173">
    <property type="entry name" value="MFS_MefA_like"/>
    <property type="match status" value="1"/>
</dbReference>
<feature type="transmembrane region" description="Helical" evidence="7">
    <location>
        <begin position="305"/>
        <end position="325"/>
    </location>
</feature>
<evidence type="ECO:0000313" key="9">
    <source>
        <dbReference type="Proteomes" id="UP001597519"/>
    </source>
</evidence>
<accession>A0ABW5WS89</accession>
<keyword evidence="6 7" id="KW-0472">Membrane</keyword>
<keyword evidence="9" id="KW-1185">Reference proteome</keyword>
<keyword evidence="5 7" id="KW-1133">Transmembrane helix</keyword>
<feature type="transmembrane region" description="Helical" evidence="7">
    <location>
        <begin position="109"/>
        <end position="131"/>
    </location>
</feature>
<evidence type="ECO:0000256" key="1">
    <source>
        <dbReference type="ARBA" id="ARBA00004651"/>
    </source>
</evidence>
<comment type="caution">
    <text evidence="8">The sequence shown here is derived from an EMBL/GenBank/DDBJ whole genome shotgun (WGS) entry which is preliminary data.</text>
</comment>
<dbReference type="RefSeq" id="WP_377770342.1">
    <property type="nucleotide sequence ID" value="NZ_JBHUOQ010000001.1"/>
</dbReference>
<protein>
    <submittedName>
        <fullName evidence="8">MFS transporter</fullName>
    </submittedName>
</protein>